<evidence type="ECO:0000313" key="3">
    <source>
        <dbReference type="Proteomes" id="UP001176941"/>
    </source>
</evidence>
<evidence type="ECO:0000313" key="2">
    <source>
        <dbReference type="EMBL" id="CAI9158311.1"/>
    </source>
</evidence>
<organism evidence="2 3">
    <name type="scientific">Rangifer tarandus platyrhynchus</name>
    <name type="common">Svalbard reindeer</name>
    <dbReference type="NCBI Taxonomy" id="3082113"/>
    <lineage>
        <taxon>Eukaryota</taxon>
        <taxon>Metazoa</taxon>
        <taxon>Chordata</taxon>
        <taxon>Craniata</taxon>
        <taxon>Vertebrata</taxon>
        <taxon>Euteleostomi</taxon>
        <taxon>Mammalia</taxon>
        <taxon>Eutheria</taxon>
        <taxon>Laurasiatheria</taxon>
        <taxon>Artiodactyla</taxon>
        <taxon>Ruminantia</taxon>
        <taxon>Pecora</taxon>
        <taxon>Cervidae</taxon>
        <taxon>Odocoileinae</taxon>
        <taxon>Rangifer</taxon>
    </lineage>
</organism>
<dbReference type="EMBL" id="OX459953">
    <property type="protein sequence ID" value="CAI9158311.1"/>
    <property type="molecule type" value="Genomic_DNA"/>
</dbReference>
<dbReference type="PANTHER" id="PTHR12961">
    <property type="entry name" value="CONSERVED OLIGOMERIC GOLGI COMPLEX COMPONENT 2"/>
    <property type="match status" value="1"/>
</dbReference>
<evidence type="ECO:0000259" key="1">
    <source>
        <dbReference type="Pfam" id="PF12022"/>
    </source>
</evidence>
<dbReference type="Proteomes" id="UP001176941">
    <property type="component" value="Chromosome 17"/>
</dbReference>
<dbReference type="Pfam" id="PF12022">
    <property type="entry name" value="COG2_C"/>
    <property type="match status" value="1"/>
</dbReference>
<gene>
    <name evidence="2" type="ORF">MRATA1EN1_LOCUS7273</name>
</gene>
<sequence>MQMIYHQSHQGTGSSHHLLASHRTWSSLQRCWSGKIFLPLLAHRLWRLTLQILVRYSKSVKELPDLLETIKPKLEVMGFKNFSSISVKQTNTMKEGAPGPAGFA</sequence>
<proteinExistence type="predicted"/>
<keyword evidence="3" id="KW-1185">Reference proteome</keyword>
<feature type="domain" description="COG complex component COG2 C-terminal" evidence="1">
    <location>
        <begin position="9"/>
        <end position="70"/>
    </location>
</feature>
<name>A0ABN8YEM8_RANTA</name>
<dbReference type="InterPro" id="IPR009316">
    <property type="entry name" value="COG2"/>
</dbReference>
<reference evidence="2" key="1">
    <citation type="submission" date="2023-04" db="EMBL/GenBank/DDBJ databases">
        <authorList>
            <consortium name="ELIXIR-Norway"/>
        </authorList>
    </citation>
    <scope>NUCLEOTIDE SEQUENCE [LARGE SCALE GENOMIC DNA]</scope>
</reference>
<dbReference type="InterPro" id="IPR024603">
    <property type="entry name" value="COG_complex_COG2_C"/>
</dbReference>
<protein>
    <recommendedName>
        <fullName evidence="1">COG complex component COG2 C-terminal domain-containing protein</fullName>
    </recommendedName>
</protein>
<dbReference type="PANTHER" id="PTHR12961:SF0">
    <property type="entry name" value="CONSERVED OLIGOMERIC GOLGI COMPLEX SUBUNIT 2"/>
    <property type="match status" value="1"/>
</dbReference>
<accession>A0ABN8YEM8</accession>